<sequence length="110" mass="12535">MASISQGHSHPHPNYHPPNYKRSGSFDILQPLRRLVDGIPVKNARFAHLLCSVIPCCCPFERDINLFGRTYHVPALCKFNPLYDEVVSLRFRALSFLADECGEDVTKYIC</sequence>
<organism evidence="2 3">
    <name type="scientific">Tolypothrix tenuis PCC 7101</name>
    <dbReference type="NCBI Taxonomy" id="231146"/>
    <lineage>
        <taxon>Bacteria</taxon>
        <taxon>Bacillati</taxon>
        <taxon>Cyanobacteriota</taxon>
        <taxon>Cyanophyceae</taxon>
        <taxon>Nostocales</taxon>
        <taxon>Tolypothrichaceae</taxon>
        <taxon>Tolypothrix</taxon>
    </lineage>
</organism>
<gene>
    <name evidence="2" type="ORF">NIES37_49040</name>
</gene>
<dbReference type="KEGG" id="ttq:NIES37_49040"/>
<evidence type="ECO:0000259" key="1">
    <source>
        <dbReference type="Pfam" id="PF06967"/>
    </source>
</evidence>
<protein>
    <submittedName>
        <fullName evidence="2">Mo-dependent nitrogenase-like protein</fullName>
    </submittedName>
</protein>
<evidence type="ECO:0000313" key="2">
    <source>
        <dbReference type="EMBL" id="BAZ00906.1"/>
    </source>
</evidence>
<accession>A0A1Z4N5C1</accession>
<dbReference type="AlphaFoldDB" id="A0A1Z4N5C1"/>
<dbReference type="Pfam" id="PF06967">
    <property type="entry name" value="Mo-nitro_C"/>
    <property type="match status" value="1"/>
</dbReference>
<dbReference type="RefSeq" id="WP_096580132.1">
    <property type="nucleotide sequence ID" value="NZ_CAWNJS010000001.1"/>
</dbReference>
<keyword evidence="3" id="KW-1185">Reference proteome</keyword>
<reference evidence="2 3" key="1">
    <citation type="submission" date="2017-06" db="EMBL/GenBank/DDBJ databases">
        <title>Genome sequencing of cyanobaciteial culture collection at National Institute for Environmental Studies (NIES).</title>
        <authorList>
            <person name="Hirose Y."/>
            <person name="Shimura Y."/>
            <person name="Fujisawa T."/>
            <person name="Nakamura Y."/>
            <person name="Kawachi M."/>
        </authorList>
    </citation>
    <scope>NUCLEOTIDE SEQUENCE [LARGE SCALE GENOMIC DNA]</scope>
    <source>
        <strain evidence="2 3">NIES-37</strain>
    </source>
</reference>
<dbReference type="InterPro" id="IPR009717">
    <property type="entry name" value="Mo-dep_Nase_C"/>
</dbReference>
<dbReference type="Proteomes" id="UP000218785">
    <property type="component" value="Chromosome"/>
</dbReference>
<name>A0A1Z4N5C1_9CYAN</name>
<proteinExistence type="predicted"/>
<feature type="domain" description="Mo-dependent nitrogenase C-terminal" evidence="1">
    <location>
        <begin position="28"/>
        <end position="109"/>
    </location>
</feature>
<dbReference type="EMBL" id="AP018248">
    <property type="protein sequence ID" value="BAZ00906.1"/>
    <property type="molecule type" value="Genomic_DNA"/>
</dbReference>
<evidence type="ECO:0000313" key="3">
    <source>
        <dbReference type="Proteomes" id="UP000218785"/>
    </source>
</evidence>